<organism evidence="3 4">
    <name type="scientific">Cupriavidus respiraculi</name>
    <dbReference type="NCBI Taxonomy" id="195930"/>
    <lineage>
        <taxon>Bacteria</taxon>
        <taxon>Pseudomonadati</taxon>
        <taxon>Pseudomonadota</taxon>
        <taxon>Betaproteobacteria</taxon>
        <taxon>Burkholderiales</taxon>
        <taxon>Burkholderiaceae</taxon>
        <taxon>Cupriavidus</taxon>
    </lineage>
</organism>
<keyword evidence="1" id="KW-0732">Signal</keyword>
<accession>A0ABN7ZIN2</accession>
<gene>
    <name evidence="3" type="ORF">LMG21510_05027</name>
</gene>
<evidence type="ECO:0000313" key="4">
    <source>
        <dbReference type="Proteomes" id="UP000721236"/>
    </source>
</evidence>
<dbReference type="PROSITE" id="PS51257">
    <property type="entry name" value="PROKAR_LIPOPROTEIN"/>
    <property type="match status" value="1"/>
</dbReference>
<dbReference type="EMBL" id="CAJZAH010000010">
    <property type="protein sequence ID" value="CAG9184111.1"/>
    <property type="molecule type" value="Genomic_DNA"/>
</dbReference>
<evidence type="ECO:0000256" key="1">
    <source>
        <dbReference type="SAM" id="SignalP"/>
    </source>
</evidence>
<comment type="caution">
    <text evidence="3">The sequence shown here is derived from an EMBL/GenBank/DDBJ whole genome shotgun (WGS) entry which is preliminary data.</text>
</comment>
<dbReference type="InterPro" id="IPR029476">
    <property type="entry name" value="DNase_NucA_NucB"/>
</dbReference>
<reference evidence="3 4" key="1">
    <citation type="submission" date="2021-08" db="EMBL/GenBank/DDBJ databases">
        <authorList>
            <person name="Peeters C."/>
        </authorList>
    </citation>
    <scope>NUCLEOTIDE SEQUENCE [LARGE SCALE GENOMIC DNA]</scope>
    <source>
        <strain evidence="3 4">LMG 21510</strain>
    </source>
</reference>
<keyword evidence="4" id="KW-1185">Reference proteome</keyword>
<name>A0ABN7ZIN2_9BURK</name>
<feature type="chain" id="PRO_5045556842" description="Deoxyribonuclease NucA/NucB domain-containing protein" evidence="1">
    <location>
        <begin position="23"/>
        <end position="479"/>
    </location>
</feature>
<feature type="signal peptide" evidence="1">
    <location>
        <begin position="1"/>
        <end position="22"/>
    </location>
</feature>
<dbReference type="Pfam" id="PF14040">
    <property type="entry name" value="DNase_NucA_NucB"/>
    <property type="match status" value="1"/>
</dbReference>
<sequence>MRYVDRCTVIGAVLAGTLLASCAGSPGVPGPVARMTGVAPMLAAPAPLPDVPSLTEERCIDERDFVPMADPTPGINRLRALVSRHVDCRQGESAPVALRVGDAEAGRVRAGPDGEEGGKGSVGSIGTARFVSRVSVYGPSNALRKRVSVALRAVDVTRGPVWSEGDGVLMVQVKPVFTCGPAQELFDEPPACHVASGDPIAVPVDGREVSGEYVIEFDWTPRPGQVKDVVTFDLAFNTFAYWVRDASHAVGSGAGSGRSSDVSPGDAPVFDAGLDAAGVRIRCDRGVARAGTKGCIFPQAAAVFVVSSGAEAGAEAVAHMDDALGHGAPGRFRMRPGFRAIADESAMAERGALHRTQIAAMRDANRYASCSTVSTSVISLHPQHSASCPNERADPCDCDEYPFASTYEGAFAGRTTTSARFVSRTDNRAVGSALADFYARQRVIDMSYETGQRGTLKNPYSSFVFDGSGDAFWVHIAPR</sequence>
<proteinExistence type="predicted"/>
<evidence type="ECO:0000259" key="2">
    <source>
        <dbReference type="Pfam" id="PF14040"/>
    </source>
</evidence>
<protein>
    <recommendedName>
        <fullName evidence="2">Deoxyribonuclease NucA/NucB domain-containing protein</fullName>
    </recommendedName>
</protein>
<dbReference type="Proteomes" id="UP000721236">
    <property type="component" value="Unassembled WGS sequence"/>
</dbReference>
<evidence type="ECO:0000313" key="3">
    <source>
        <dbReference type="EMBL" id="CAG9184111.1"/>
    </source>
</evidence>
<feature type="domain" description="Deoxyribonuclease NucA/NucB" evidence="2">
    <location>
        <begin position="391"/>
        <end position="443"/>
    </location>
</feature>